<dbReference type="EMBL" id="LRBV02000005">
    <property type="status" value="NOT_ANNOTATED_CDS"/>
    <property type="molecule type" value="Genomic_DNA"/>
</dbReference>
<dbReference type="InParanoid" id="A0A7N2LRK0"/>
<dbReference type="Gramene" id="QL05p045206:mrna">
    <property type="protein sequence ID" value="QL05p045206:mrna"/>
    <property type="gene ID" value="QL05p045206"/>
</dbReference>
<reference evidence="2 3" key="1">
    <citation type="journal article" date="2016" name="G3 (Bethesda)">
        <title>First Draft Assembly and Annotation of the Genome of a California Endemic Oak Quercus lobata Nee (Fagaceae).</title>
        <authorList>
            <person name="Sork V.L."/>
            <person name="Fitz-Gibbon S.T."/>
            <person name="Puiu D."/>
            <person name="Crepeau M."/>
            <person name="Gugger P.F."/>
            <person name="Sherman R."/>
            <person name="Stevens K."/>
            <person name="Langley C.H."/>
            <person name="Pellegrini M."/>
            <person name="Salzberg S.L."/>
        </authorList>
    </citation>
    <scope>NUCLEOTIDE SEQUENCE [LARGE SCALE GENOMIC DNA]</scope>
    <source>
        <strain evidence="2 3">cv. SW786</strain>
    </source>
</reference>
<dbReference type="Proteomes" id="UP000594261">
    <property type="component" value="Chromosome 5"/>
</dbReference>
<protein>
    <submittedName>
        <fullName evidence="2">Uncharacterized protein</fullName>
    </submittedName>
</protein>
<accession>A0A7N2LRK0</accession>
<proteinExistence type="predicted"/>
<dbReference type="AlphaFoldDB" id="A0A7N2LRK0"/>
<organism evidence="2 3">
    <name type="scientific">Quercus lobata</name>
    <name type="common">Valley oak</name>
    <dbReference type="NCBI Taxonomy" id="97700"/>
    <lineage>
        <taxon>Eukaryota</taxon>
        <taxon>Viridiplantae</taxon>
        <taxon>Streptophyta</taxon>
        <taxon>Embryophyta</taxon>
        <taxon>Tracheophyta</taxon>
        <taxon>Spermatophyta</taxon>
        <taxon>Magnoliopsida</taxon>
        <taxon>eudicotyledons</taxon>
        <taxon>Gunneridae</taxon>
        <taxon>Pentapetalae</taxon>
        <taxon>rosids</taxon>
        <taxon>fabids</taxon>
        <taxon>Fagales</taxon>
        <taxon>Fagaceae</taxon>
        <taxon>Quercus</taxon>
    </lineage>
</organism>
<evidence type="ECO:0000313" key="2">
    <source>
        <dbReference type="EnsemblPlants" id="QL05p045206:mrna"/>
    </source>
</evidence>
<evidence type="ECO:0000256" key="1">
    <source>
        <dbReference type="SAM" id="MobiDB-lite"/>
    </source>
</evidence>
<name>A0A7N2LRK0_QUELO</name>
<reference evidence="2" key="2">
    <citation type="submission" date="2021-01" db="UniProtKB">
        <authorList>
            <consortium name="EnsemblPlants"/>
        </authorList>
    </citation>
    <scope>IDENTIFICATION</scope>
</reference>
<dbReference type="EnsemblPlants" id="QL05p045206:mrna">
    <property type="protein sequence ID" value="QL05p045206:mrna"/>
    <property type="gene ID" value="QL05p045206"/>
</dbReference>
<feature type="region of interest" description="Disordered" evidence="1">
    <location>
        <begin position="217"/>
        <end position="240"/>
    </location>
</feature>
<keyword evidence="3" id="KW-1185">Reference proteome</keyword>
<evidence type="ECO:0000313" key="3">
    <source>
        <dbReference type="Proteomes" id="UP000594261"/>
    </source>
</evidence>
<sequence>MILPFPATAPISLSVALKVDVPTPLPDIGPSSVPPVTTLPKDSPLTLLRNETLAWNILKQVKKDEDIDICYNMFVKEFEQSTIHDLCKAMSKFIVASKQATDLGKERIRLETKICEMEKEASHKAGERIKLEDKMKRLSSEKKTSLRKAKDEAIGEFKMSNEFTKLLDENYDTCFEYFRQDASKAFPGVDFNSIRLSIVAESSFLHANSEDINIEDNATTAFPPKDDAKSRDVVPSGLSL</sequence>